<evidence type="ECO:0000256" key="3">
    <source>
        <dbReference type="ARBA" id="ARBA00022692"/>
    </source>
</evidence>
<keyword evidence="5 7" id="KW-0472">Membrane</keyword>
<keyword evidence="2" id="KW-0813">Transport</keyword>
<evidence type="ECO:0000256" key="4">
    <source>
        <dbReference type="ARBA" id="ARBA00022989"/>
    </source>
</evidence>
<dbReference type="GO" id="GO:0012505">
    <property type="term" value="C:endomembrane system"/>
    <property type="evidence" value="ECO:0007669"/>
    <property type="project" value="UniProtKB-ARBA"/>
</dbReference>
<gene>
    <name evidence="9" type="ORF">ADEAN_000332200</name>
</gene>
<dbReference type="Pfam" id="PF05739">
    <property type="entry name" value="SNARE"/>
    <property type="match status" value="1"/>
</dbReference>
<dbReference type="SMART" id="SM00397">
    <property type="entry name" value="t_SNARE"/>
    <property type="match status" value="1"/>
</dbReference>
<dbReference type="GO" id="GO:0016020">
    <property type="term" value="C:membrane"/>
    <property type="evidence" value="ECO:0007669"/>
    <property type="project" value="UniProtKB-SubCell"/>
</dbReference>
<sequence length="171" mass="19723">MRFALDQAMDHPEAFSITTEELQDRAEKIRSWERDVEKAQQTGEKIRAAQRKRTQQTDENEDPSMRENNDFLRQEHEIQANVMQEDEQTLDRLSSGIHRLKDTAVNIDEELTTQTHILDDIDKGITRAQLRLDGALKKVGHLLDKTSDKGKLICIGVLFIVLVLCIFLVVR</sequence>
<comment type="subcellular location">
    <subcellularLocation>
        <location evidence="1">Membrane</location>
        <topology evidence="1">Single-pass membrane protein</topology>
    </subcellularLocation>
</comment>
<dbReference type="CDD" id="cd15841">
    <property type="entry name" value="SNARE_Qc"/>
    <property type="match status" value="1"/>
</dbReference>
<feature type="transmembrane region" description="Helical" evidence="7">
    <location>
        <begin position="152"/>
        <end position="170"/>
    </location>
</feature>
<evidence type="ECO:0000259" key="8">
    <source>
        <dbReference type="PROSITE" id="PS50192"/>
    </source>
</evidence>
<dbReference type="Gene3D" id="1.20.5.110">
    <property type="match status" value="1"/>
</dbReference>
<evidence type="ECO:0000256" key="7">
    <source>
        <dbReference type="SAM" id="Phobius"/>
    </source>
</evidence>
<name>A0A7G2CA67_9TRYP</name>
<dbReference type="PANTHER" id="PTHR12791">
    <property type="entry name" value="GOLGI SNARE BET1-RELATED"/>
    <property type="match status" value="1"/>
</dbReference>
<dbReference type="Proteomes" id="UP000515908">
    <property type="component" value="Chromosome 05"/>
</dbReference>
<accession>A0A7G2CA67</accession>
<proteinExistence type="predicted"/>
<keyword evidence="10" id="KW-1185">Reference proteome</keyword>
<protein>
    <submittedName>
        <fullName evidence="9">SNARE domain containing protein, putative</fullName>
    </submittedName>
</protein>
<evidence type="ECO:0000313" key="9">
    <source>
        <dbReference type="EMBL" id="CAD2215864.1"/>
    </source>
</evidence>
<evidence type="ECO:0000256" key="6">
    <source>
        <dbReference type="SAM" id="MobiDB-lite"/>
    </source>
</evidence>
<reference evidence="9 10" key="1">
    <citation type="submission" date="2020-08" db="EMBL/GenBank/DDBJ databases">
        <authorList>
            <person name="Newling K."/>
            <person name="Davey J."/>
            <person name="Forrester S."/>
        </authorList>
    </citation>
    <scope>NUCLEOTIDE SEQUENCE [LARGE SCALE GENOMIC DNA]</scope>
    <source>
        <strain evidence="10">Crithidia deanei Carvalho (ATCC PRA-265)</strain>
    </source>
</reference>
<dbReference type="AlphaFoldDB" id="A0A7G2CA67"/>
<dbReference type="InterPro" id="IPR000727">
    <property type="entry name" value="T_SNARE_dom"/>
</dbReference>
<feature type="domain" description="T-SNARE coiled-coil homology" evidence="8">
    <location>
        <begin position="80"/>
        <end position="142"/>
    </location>
</feature>
<feature type="compositionally biased region" description="Basic and acidic residues" evidence="6">
    <location>
        <begin position="63"/>
        <end position="75"/>
    </location>
</feature>
<evidence type="ECO:0000313" key="10">
    <source>
        <dbReference type="Proteomes" id="UP000515908"/>
    </source>
</evidence>
<keyword evidence="3 7" id="KW-0812">Transmembrane</keyword>
<dbReference type="OrthoDB" id="546861at2759"/>
<dbReference type="GO" id="GO:0005737">
    <property type="term" value="C:cytoplasm"/>
    <property type="evidence" value="ECO:0007669"/>
    <property type="project" value="UniProtKB-ARBA"/>
</dbReference>
<organism evidence="9 10">
    <name type="scientific">Angomonas deanei</name>
    <dbReference type="NCBI Taxonomy" id="59799"/>
    <lineage>
        <taxon>Eukaryota</taxon>
        <taxon>Discoba</taxon>
        <taxon>Euglenozoa</taxon>
        <taxon>Kinetoplastea</taxon>
        <taxon>Metakinetoplastina</taxon>
        <taxon>Trypanosomatida</taxon>
        <taxon>Trypanosomatidae</taxon>
        <taxon>Strigomonadinae</taxon>
        <taxon>Angomonas</taxon>
    </lineage>
</organism>
<dbReference type="EMBL" id="LR877149">
    <property type="protein sequence ID" value="CAD2215864.1"/>
    <property type="molecule type" value="Genomic_DNA"/>
</dbReference>
<evidence type="ECO:0000256" key="5">
    <source>
        <dbReference type="ARBA" id="ARBA00023136"/>
    </source>
</evidence>
<feature type="region of interest" description="Disordered" evidence="6">
    <location>
        <begin position="33"/>
        <end position="75"/>
    </location>
</feature>
<dbReference type="VEuPathDB" id="TriTrypDB:ADEAN_000332200"/>
<dbReference type="PROSITE" id="PS50192">
    <property type="entry name" value="T_SNARE"/>
    <property type="match status" value="1"/>
</dbReference>
<dbReference type="SUPFAM" id="SSF58038">
    <property type="entry name" value="SNARE fusion complex"/>
    <property type="match status" value="1"/>
</dbReference>
<keyword evidence="4 7" id="KW-1133">Transmembrane helix</keyword>
<evidence type="ECO:0000256" key="2">
    <source>
        <dbReference type="ARBA" id="ARBA00022448"/>
    </source>
</evidence>
<evidence type="ECO:0000256" key="1">
    <source>
        <dbReference type="ARBA" id="ARBA00004167"/>
    </source>
</evidence>